<sequence length="90" mass="9884">MKKVKGFGAVEYLVGLIVLVTLFLMPYSDEDSGESRNVLQMLTDGVKQDHASYMYAQSLSHLQIDVPLVSAKAAAKSELSPKMRPLPVTE</sequence>
<accession>A0A486XKR9</accession>
<gene>
    <name evidence="2" type="ORF">BAL341_715</name>
</gene>
<proteinExistence type="predicted"/>
<reference evidence="2" key="1">
    <citation type="submission" date="2019-04" db="EMBL/GenBank/DDBJ databases">
        <authorList>
            <person name="Brambilla D."/>
        </authorList>
    </citation>
    <scope>NUCLEOTIDE SEQUENCE</scope>
    <source>
        <strain evidence="2">BAL1</strain>
    </source>
</reference>
<keyword evidence="1" id="KW-1133">Transmembrane helix</keyword>
<dbReference type="EMBL" id="CAAJGR010000061">
    <property type="protein sequence ID" value="VHO02301.1"/>
    <property type="molecule type" value="Genomic_DNA"/>
</dbReference>
<evidence type="ECO:0000313" key="2">
    <source>
        <dbReference type="EMBL" id="VHO02301.1"/>
    </source>
</evidence>
<dbReference type="AlphaFoldDB" id="A0A486XKR9"/>
<keyword evidence="1" id="KW-0472">Membrane</keyword>
<name>A0A486XKR9_9GAMM</name>
<organism evidence="2">
    <name type="scientific">Rheinheimera sp. BAL341</name>
    <dbReference type="NCBI Taxonomy" id="1708203"/>
    <lineage>
        <taxon>Bacteria</taxon>
        <taxon>Pseudomonadati</taxon>
        <taxon>Pseudomonadota</taxon>
        <taxon>Gammaproteobacteria</taxon>
        <taxon>Chromatiales</taxon>
        <taxon>Chromatiaceae</taxon>
        <taxon>Rheinheimera</taxon>
    </lineage>
</organism>
<keyword evidence="1" id="KW-0812">Transmembrane</keyword>
<protein>
    <submittedName>
        <fullName evidence="2">Uncharacterized protein</fullName>
    </submittedName>
</protein>
<feature type="transmembrane region" description="Helical" evidence="1">
    <location>
        <begin position="7"/>
        <end position="27"/>
    </location>
</feature>
<evidence type="ECO:0000256" key="1">
    <source>
        <dbReference type="SAM" id="Phobius"/>
    </source>
</evidence>